<dbReference type="InterPro" id="IPR032675">
    <property type="entry name" value="LRR_dom_sf"/>
</dbReference>
<dbReference type="AlphaFoldDB" id="A0AA43TVA7"/>
<dbReference type="EMBL" id="JAPUFD010000001">
    <property type="protein sequence ID" value="MDI1485507.1"/>
    <property type="molecule type" value="Genomic_DNA"/>
</dbReference>
<dbReference type="Proteomes" id="UP001161017">
    <property type="component" value="Unassembled WGS sequence"/>
</dbReference>
<protein>
    <recommendedName>
        <fullName evidence="3">F-box domain-containing protein</fullName>
    </recommendedName>
</protein>
<dbReference type="SUPFAM" id="SSF81383">
    <property type="entry name" value="F-box domain"/>
    <property type="match status" value="1"/>
</dbReference>
<proteinExistence type="predicted"/>
<organism evidence="1 2">
    <name type="scientific">Ramalina farinacea</name>
    <dbReference type="NCBI Taxonomy" id="258253"/>
    <lineage>
        <taxon>Eukaryota</taxon>
        <taxon>Fungi</taxon>
        <taxon>Dikarya</taxon>
        <taxon>Ascomycota</taxon>
        <taxon>Pezizomycotina</taxon>
        <taxon>Lecanoromycetes</taxon>
        <taxon>OSLEUM clade</taxon>
        <taxon>Lecanoromycetidae</taxon>
        <taxon>Lecanorales</taxon>
        <taxon>Lecanorineae</taxon>
        <taxon>Ramalinaceae</taxon>
        <taxon>Ramalina</taxon>
    </lineage>
</organism>
<reference evidence="1" key="1">
    <citation type="journal article" date="2023" name="Genome Biol. Evol.">
        <title>First Whole Genome Sequence and Flow Cytometry Genome Size Data for the Lichen-Forming Fungus Ramalina farinacea (Ascomycota).</title>
        <authorList>
            <person name="Llewellyn T."/>
            <person name="Mian S."/>
            <person name="Hill R."/>
            <person name="Leitch I.J."/>
            <person name="Gaya E."/>
        </authorList>
    </citation>
    <scope>NUCLEOTIDE SEQUENCE</scope>
    <source>
        <strain evidence="1">LIQ254RAFAR</strain>
    </source>
</reference>
<dbReference type="Gene3D" id="3.80.10.10">
    <property type="entry name" value="Ribonuclease Inhibitor"/>
    <property type="match status" value="1"/>
</dbReference>
<dbReference type="SUPFAM" id="SSF52047">
    <property type="entry name" value="RNI-like"/>
    <property type="match status" value="1"/>
</dbReference>
<dbReference type="CDD" id="cd09917">
    <property type="entry name" value="F-box_SF"/>
    <property type="match status" value="1"/>
</dbReference>
<gene>
    <name evidence="1" type="ORF">OHK93_000645</name>
</gene>
<comment type="caution">
    <text evidence="1">The sequence shown here is derived from an EMBL/GenBank/DDBJ whole genome shotgun (WGS) entry which is preliminary data.</text>
</comment>
<evidence type="ECO:0000313" key="1">
    <source>
        <dbReference type="EMBL" id="MDI1485507.1"/>
    </source>
</evidence>
<keyword evidence="2" id="KW-1185">Reference proteome</keyword>
<name>A0AA43TVA7_9LECA</name>
<dbReference type="InterPro" id="IPR036047">
    <property type="entry name" value="F-box-like_dom_sf"/>
</dbReference>
<sequence length="467" mass="53265">MAASLSTIAPELVLLLIPFLNTRDLSRLSRTCRKLHELALQYTYEGIHWEYNVHRRTPPSYLLLRTLSQRPIYGSFVKHVSFQCQQNAPRYEPKLGFPLSLPSSFMATIEHHLPQAHKHLPNLWKHQIANGDVGACVAMILAFLPGLETLCPESFFVDFRCLAGLFMSSDSFPKLRHILLDGRSVTQPGSPLDQHCWHKRYFLRLFELPSLVTAVINFPAMAQGRLLLPAEWPILRNLTMLQLPQCHSPPRVLEHILQSSPPLQKLVYSYNLPGLELNEIEKQMINLTSLSKAIEQVFKTLRSLYLGVNFDVSVSQLDVPGLANGPFQGLTMSLEQCEQLERLYIPLMMLVDWHGTGDLSLASKLPRSLKTLGLRDKEMGWRGCDLTPDDLIGMIEELLEEKANGTREAFESVTFEIWSVNVGWRRQDLEYLGEICSNSGVKTGGRVLKPLEEATWERRRPYGEMWH</sequence>
<evidence type="ECO:0008006" key="3">
    <source>
        <dbReference type="Google" id="ProtNLM"/>
    </source>
</evidence>
<accession>A0AA43TVA7</accession>
<evidence type="ECO:0000313" key="2">
    <source>
        <dbReference type="Proteomes" id="UP001161017"/>
    </source>
</evidence>